<feature type="transmembrane region" description="Helical" evidence="6">
    <location>
        <begin position="80"/>
        <end position="104"/>
    </location>
</feature>
<dbReference type="Proteomes" id="UP000033558">
    <property type="component" value="Unassembled WGS sequence"/>
</dbReference>
<dbReference type="RefSeq" id="WP_046317908.1">
    <property type="nucleotide sequence ID" value="NZ_JBHSZT010000003.1"/>
</dbReference>
<evidence type="ECO:0000313" key="7">
    <source>
        <dbReference type="EMBL" id="KJY60511.1"/>
    </source>
</evidence>
<dbReference type="InterPro" id="IPR006214">
    <property type="entry name" value="Bax_inhibitor_1-related"/>
</dbReference>
<accession>A0A0F4LSD7</accession>
<keyword evidence="4 6" id="KW-1133">Transmembrane helix</keyword>
<keyword evidence="3 6" id="KW-0812">Transmembrane</keyword>
<dbReference type="GO" id="GO:0016020">
    <property type="term" value="C:membrane"/>
    <property type="evidence" value="ECO:0007669"/>
    <property type="project" value="UniProtKB-SubCell"/>
</dbReference>
<evidence type="ECO:0000256" key="1">
    <source>
        <dbReference type="ARBA" id="ARBA00004141"/>
    </source>
</evidence>
<dbReference type="EMBL" id="JXJQ01000011">
    <property type="protein sequence ID" value="KJY60511.1"/>
    <property type="molecule type" value="Genomic_DNA"/>
</dbReference>
<evidence type="ECO:0000256" key="4">
    <source>
        <dbReference type="ARBA" id="ARBA00022989"/>
    </source>
</evidence>
<dbReference type="STRING" id="1218492.JG30_16390"/>
<comment type="similarity">
    <text evidence="2 6">Belongs to the BI1 family.</text>
</comment>
<keyword evidence="5 6" id="KW-0472">Membrane</keyword>
<organism evidence="7 8">
    <name type="scientific">Bombilactobacillus mellifer</name>
    <dbReference type="NCBI Taxonomy" id="1218492"/>
    <lineage>
        <taxon>Bacteria</taxon>
        <taxon>Bacillati</taxon>
        <taxon>Bacillota</taxon>
        <taxon>Bacilli</taxon>
        <taxon>Lactobacillales</taxon>
        <taxon>Lactobacillaceae</taxon>
        <taxon>Bombilactobacillus</taxon>
    </lineage>
</organism>
<reference evidence="7 8" key="1">
    <citation type="submission" date="2015-01" db="EMBL/GenBank/DDBJ databases">
        <title>Comparative genomics of the lactic acid bacteria isolated from the honey bee gut.</title>
        <authorList>
            <person name="Ellegaard K.M."/>
            <person name="Tamarit D."/>
            <person name="Javelind E."/>
            <person name="Olofsson T."/>
            <person name="Andersson S.G."/>
            <person name="Vasquez A."/>
        </authorList>
    </citation>
    <scope>NUCLEOTIDE SEQUENCE [LARGE SCALE GENOMIC DNA]</scope>
    <source>
        <strain evidence="7 8">Bin4</strain>
    </source>
</reference>
<feature type="transmembrane region" description="Helical" evidence="6">
    <location>
        <begin position="12"/>
        <end position="36"/>
    </location>
</feature>
<sequence>MQSMEKTQTSGFAKFASLVYLYTGLGITFWMLSAFALSKNQAFVFPILQWTARHGFLSFMVMLIVPVMLIYLCQAMAQRSYFLTFVCYLAFLFALSFIGVPLFFAYSATAIMRALAISSVTFIVMAGYGYLTKTNLMSWNRTLTVGLIAVIVVSLLNLLLFKSSLGQLLISVVTIILFMGYIALDSQSLKRIYQTVPSSSLGAIALVASVNLVLDFINMLTSILAIFGNDN</sequence>
<evidence type="ECO:0008006" key="9">
    <source>
        <dbReference type="Google" id="ProtNLM"/>
    </source>
</evidence>
<feature type="transmembrane region" description="Helical" evidence="6">
    <location>
        <begin position="167"/>
        <end position="184"/>
    </location>
</feature>
<dbReference type="PANTHER" id="PTHR23291:SF50">
    <property type="entry name" value="PROTEIN LIFEGUARD 4"/>
    <property type="match status" value="1"/>
</dbReference>
<evidence type="ECO:0000256" key="3">
    <source>
        <dbReference type="ARBA" id="ARBA00022692"/>
    </source>
</evidence>
<evidence type="ECO:0000256" key="5">
    <source>
        <dbReference type="ARBA" id="ARBA00023136"/>
    </source>
</evidence>
<dbReference type="Pfam" id="PF01027">
    <property type="entry name" value="Bax1-I"/>
    <property type="match status" value="1"/>
</dbReference>
<dbReference type="OrthoDB" id="9793828at2"/>
<feature type="transmembrane region" description="Helical" evidence="6">
    <location>
        <begin position="143"/>
        <end position="161"/>
    </location>
</feature>
<proteinExistence type="inferred from homology"/>
<keyword evidence="8" id="KW-1185">Reference proteome</keyword>
<comment type="subcellular location">
    <subcellularLocation>
        <location evidence="1">Membrane</location>
        <topology evidence="1">Multi-pass membrane protein</topology>
    </subcellularLocation>
</comment>
<comment type="caution">
    <text evidence="7">The sequence shown here is derived from an EMBL/GenBank/DDBJ whole genome shotgun (WGS) entry which is preliminary data.</text>
</comment>
<evidence type="ECO:0000256" key="6">
    <source>
        <dbReference type="RuleBase" id="RU004379"/>
    </source>
</evidence>
<dbReference type="HOGENOM" id="CLU_058671_1_2_9"/>
<dbReference type="AlphaFoldDB" id="A0A0F4LSD7"/>
<name>A0A0F4LSD7_9LACO</name>
<evidence type="ECO:0000313" key="8">
    <source>
        <dbReference type="Proteomes" id="UP000033558"/>
    </source>
</evidence>
<feature type="transmembrane region" description="Helical" evidence="6">
    <location>
        <begin position="204"/>
        <end position="227"/>
    </location>
</feature>
<evidence type="ECO:0000256" key="2">
    <source>
        <dbReference type="ARBA" id="ARBA00010350"/>
    </source>
</evidence>
<dbReference type="PANTHER" id="PTHR23291">
    <property type="entry name" value="BAX INHIBITOR-RELATED"/>
    <property type="match status" value="1"/>
</dbReference>
<feature type="transmembrane region" description="Helical" evidence="6">
    <location>
        <begin position="110"/>
        <end position="131"/>
    </location>
</feature>
<gene>
    <name evidence="7" type="ORF">JG30_16390</name>
</gene>
<protein>
    <recommendedName>
        <fullName evidence="9">Integral membrane protein</fullName>
    </recommendedName>
</protein>
<dbReference type="PATRIC" id="fig|1218492.5.peg.1697"/>
<feature type="transmembrane region" description="Helical" evidence="6">
    <location>
        <begin position="56"/>
        <end position="73"/>
    </location>
</feature>